<proteinExistence type="predicted"/>
<feature type="non-terminal residue" evidence="2">
    <location>
        <position position="1"/>
    </location>
</feature>
<sequence length="43" mass="4562">WSGARRPSAGWCSRRTTPPASRRTGSGSGCRLPRPRSPRAPGA</sequence>
<feature type="region of interest" description="Disordered" evidence="1">
    <location>
        <begin position="1"/>
        <end position="43"/>
    </location>
</feature>
<feature type="non-terminal residue" evidence="2">
    <location>
        <position position="43"/>
    </location>
</feature>
<protein>
    <submittedName>
        <fullName evidence="2">Uncharacterized protein</fullName>
    </submittedName>
</protein>
<name>A0A6J4K9X4_9ACTN</name>
<gene>
    <name evidence="2" type="ORF">AVDCRST_MAG48-1189</name>
</gene>
<accession>A0A6J4K9X4</accession>
<feature type="compositionally biased region" description="Low complexity" evidence="1">
    <location>
        <begin position="13"/>
        <end position="24"/>
    </location>
</feature>
<dbReference type="EMBL" id="CADCTS010000172">
    <property type="protein sequence ID" value="CAA9299302.1"/>
    <property type="molecule type" value="Genomic_DNA"/>
</dbReference>
<evidence type="ECO:0000313" key="2">
    <source>
        <dbReference type="EMBL" id="CAA9299302.1"/>
    </source>
</evidence>
<organism evidence="2">
    <name type="scientific">uncultured Friedmanniella sp</name>
    <dbReference type="NCBI Taxonomy" id="335381"/>
    <lineage>
        <taxon>Bacteria</taxon>
        <taxon>Bacillati</taxon>
        <taxon>Actinomycetota</taxon>
        <taxon>Actinomycetes</taxon>
        <taxon>Propionibacteriales</taxon>
        <taxon>Nocardioidaceae</taxon>
        <taxon>Friedmanniella</taxon>
        <taxon>environmental samples</taxon>
    </lineage>
</organism>
<evidence type="ECO:0000256" key="1">
    <source>
        <dbReference type="SAM" id="MobiDB-lite"/>
    </source>
</evidence>
<reference evidence="2" key="1">
    <citation type="submission" date="2020-02" db="EMBL/GenBank/DDBJ databases">
        <authorList>
            <person name="Meier V. D."/>
        </authorList>
    </citation>
    <scope>NUCLEOTIDE SEQUENCE</scope>
    <source>
        <strain evidence="2">AVDCRST_MAG48</strain>
    </source>
</reference>
<dbReference type="AlphaFoldDB" id="A0A6J4K9X4"/>